<proteinExistence type="predicted"/>
<evidence type="ECO:0000313" key="1">
    <source>
        <dbReference type="EMBL" id="TEB41151.1"/>
    </source>
</evidence>
<name>A0A4Y7U4F8_9FLAO</name>
<accession>A0A4Y7U4F8</accession>
<organism evidence="1 2">
    <name type="scientific">Flavobacterium circumlabens</name>
    <dbReference type="NCBI Taxonomy" id="2133765"/>
    <lineage>
        <taxon>Bacteria</taxon>
        <taxon>Pseudomonadati</taxon>
        <taxon>Bacteroidota</taxon>
        <taxon>Flavobacteriia</taxon>
        <taxon>Flavobacteriales</taxon>
        <taxon>Flavobacteriaceae</taxon>
        <taxon>Flavobacterium</taxon>
    </lineage>
</organism>
<feature type="non-terminal residue" evidence="1">
    <location>
        <position position="1"/>
    </location>
</feature>
<comment type="caution">
    <text evidence="1">The sequence shown here is derived from an EMBL/GenBank/DDBJ whole genome shotgun (WGS) entry which is preliminary data.</text>
</comment>
<dbReference type="Proteomes" id="UP000298340">
    <property type="component" value="Unassembled WGS sequence"/>
</dbReference>
<evidence type="ECO:0000313" key="2">
    <source>
        <dbReference type="Proteomes" id="UP000298340"/>
    </source>
</evidence>
<dbReference type="AlphaFoldDB" id="A0A4Y7U4F8"/>
<gene>
    <name evidence="1" type="ORF">D0809_26980</name>
</gene>
<keyword evidence="1" id="KW-0378">Hydrolase</keyword>
<reference evidence="1 2" key="1">
    <citation type="journal article" date="2018" name="Syst. Appl. Microbiol.">
        <title>Flavobacterium circumlabens sp. nov. and Flavobacterium cupreum sp. nov., two psychrotrophic species isolated from Antarctic environmental samples.</title>
        <authorList>
            <person name="Kralova S."/>
            <person name="Busse H.J."/>
            <person name="Svec P."/>
            <person name="Maslanova I."/>
            <person name="Stankova E."/>
            <person name="Bartak M."/>
            <person name="Sedlacek I."/>
        </authorList>
    </citation>
    <scope>NUCLEOTIDE SEQUENCE [LARGE SCALE GENOMIC DNA]</scope>
    <source>
        <strain evidence="1 2">CCM 8828</strain>
    </source>
</reference>
<sequence length="51" mass="5503">VASNLVGVTKILGVHYDTFGFIVMDHQKAEAGFKNAGLQLFLPKIGDTIDL</sequence>
<dbReference type="EMBL" id="QWDN01000511">
    <property type="protein sequence ID" value="TEB41151.1"/>
    <property type="molecule type" value="Genomic_DNA"/>
</dbReference>
<protein>
    <submittedName>
        <fullName evidence="1">Hydrolase</fullName>
    </submittedName>
</protein>
<dbReference type="GO" id="GO:0016787">
    <property type="term" value="F:hydrolase activity"/>
    <property type="evidence" value="ECO:0007669"/>
    <property type="project" value="UniProtKB-KW"/>
</dbReference>